<dbReference type="SUPFAM" id="SSF47060">
    <property type="entry name" value="S15/NS1 RNA-binding domain"/>
    <property type="match status" value="1"/>
</dbReference>
<keyword evidence="7" id="KW-1185">Reference proteome</keyword>
<dbReference type="Proteomes" id="UP000249390">
    <property type="component" value="Unassembled WGS sequence"/>
</dbReference>
<organism evidence="6 7">
    <name type="scientific">Cuscuta australis</name>
    <dbReference type="NCBI Taxonomy" id="267555"/>
    <lineage>
        <taxon>Eukaryota</taxon>
        <taxon>Viridiplantae</taxon>
        <taxon>Streptophyta</taxon>
        <taxon>Embryophyta</taxon>
        <taxon>Tracheophyta</taxon>
        <taxon>Spermatophyta</taxon>
        <taxon>Magnoliopsida</taxon>
        <taxon>eudicotyledons</taxon>
        <taxon>Gunneridae</taxon>
        <taxon>Pentapetalae</taxon>
        <taxon>asterids</taxon>
        <taxon>lamiids</taxon>
        <taxon>Solanales</taxon>
        <taxon>Convolvulaceae</taxon>
        <taxon>Cuscuteae</taxon>
        <taxon>Cuscuta</taxon>
        <taxon>Cuscuta subgen. Grammica</taxon>
        <taxon>Cuscuta sect. Cleistogrammica</taxon>
    </lineage>
</organism>
<dbReference type="InterPro" id="IPR000589">
    <property type="entry name" value="Ribosomal_uS15"/>
</dbReference>
<dbReference type="PANTHER" id="PTHR47546">
    <property type="entry name" value="S15/NS1, RNA-BINDING PROTEIN"/>
    <property type="match status" value="1"/>
</dbReference>
<feature type="region of interest" description="Disordered" evidence="5">
    <location>
        <begin position="46"/>
        <end position="66"/>
    </location>
</feature>
<keyword evidence="3" id="KW-0687">Ribonucleoprotein</keyword>
<reference evidence="6 7" key="1">
    <citation type="submission" date="2018-06" db="EMBL/GenBank/DDBJ databases">
        <title>The Genome of Cuscuta australis (Dodder) Provides Insight into the Evolution of Plant Parasitism.</title>
        <authorList>
            <person name="Liu H."/>
        </authorList>
    </citation>
    <scope>NUCLEOTIDE SEQUENCE [LARGE SCALE GENOMIC DNA]</scope>
    <source>
        <strain evidence="7">cv. Yunnan</strain>
        <tissue evidence="6">Vines</tissue>
    </source>
</reference>
<proteinExistence type="inferred from homology"/>
<evidence type="ECO:0000256" key="4">
    <source>
        <dbReference type="ARBA" id="ARBA00035250"/>
    </source>
</evidence>
<dbReference type="GO" id="GO:1990904">
    <property type="term" value="C:ribonucleoprotein complex"/>
    <property type="evidence" value="ECO:0007669"/>
    <property type="project" value="UniProtKB-KW"/>
</dbReference>
<dbReference type="GO" id="GO:0006412">
    <property type="term" value="P:translation"/>
    <property type="evidence" value="ECO:0007669"/>
    <property type="project" value="InterPro"/>
</dbReference>
<protein>
    <recommendedName>
        <fullName evidence="4">Small ribosomal subunit protein uS15c</fullName>
    </recommendedName>
</protein>
<evidence type="ECO:0000256" key="3">
    <source>
        <dbReference type="ARBA" id="ARBA00023274"/>
    </source>
</evidence>
<comment type="caution">
    <text evidence="6">The sequence shown here is derived from an EMBL/GenBank/DDBJ whole genome shotgun (WGS) entry which is preliminary data.</text>
</comment>
<sequence length="384" mass="43106">MAATVRGLPLRLQRCPANFVPGTSFSSSHGQTKNSDILNHIKKKLADSPSCSAPPSPRVSPPITSFREIYDRSLAPKEKESRPDGAKPVTYKLGLDSITKNLNRLRESSQGAAQGKNHNQFSLSTLRGNLGLRLGDQSTAEKGVPIGSHKFPTSVGDKGSNDLKGGYDRGAVEESFELPYDHNELGQKLIKLRPDHLGNKNWFSLQELNDRLLKVREIAKEEYKAKNTGELAMLRSNLKSIEKIGTAAKNEISHYGAVDMTRLFGEKSEYLSHPPKEHLVEKYFDPALMSSAEKMKLELKKVRDEFKMSESDCGSARVQVAQLTTKIKHLSGVLHKKDKHSRKGLQAMVEKRKKMLKYLRRTDWDSYCLVLSKLGLPEKDYYKE</sequence>
<evidence type="ECO:0000256" key="2">
    <source>
        <dbReference type="ARBA" id="ARBA00022980"/>
    </source>
</evidence>
<dbReference type="CDD" id="cd00353">
    <property type="entry name" value="Ribosomal_S15p_S13e"/>
    <property type="match status" value="1"/>
</dbReference>
<dbReference type="SMART" id="SM01387">
    <property type="entry name" value="Ribosomal_S15"/>
    <property type="match status" value="1"/>
</dbReference>
<dbReference type="InterPro" id="IPR005290">
    <property type="entry name" value="Ribosomal_uS15_bac-type"/>
</dbReference>
<dbReference type="InterPro" id="IPR009068">
    <property type="entry name" value="uS15_NS1_RNA-bd_sf"/>
</dbReference>
<dbReference type="GO" id="GO:0005840">
    <property type="term" value="C:ribosome"/>
    <property type="evidence" value="ECO:0007669"/>
    <property type="project" value="UniProtKB-KW"/>
</dbReference>
<dbReference type="NCBIfam" id="TIGR00952">
    <property type="entry name" value="S15_bact"/>
    <property type="match status" value="1"/>
</dbReference>
<dbReference type="GO" id="GO:0003735">
    <property type="term" value="F:structural constituent of ribosome"/>
    <property type="evidence" value="ECO:0007669"/>
    <property type="project" value="InterPro"/>
</dbReference>
<dbReference type="HAMAP" id="MF_01343_B">
    <property type="entry name" value="Ribosomal_uS15_B"/>
    <property type="match status" value="1"/>
</dbReference>
<dbReference type="AlphaFoldDB" id="A0A328DWD4"/>
<name>A0A328DWD4_9ASTE</name>
<dbReference type="EMBL" id="NQVE01000072">
    <property type="protein sequence ID" value="RAL50012.1"/>
    <property type="molecule type" value="Genomic_DNA"/>
</dbReference>
<evidence type="ECO:0000256" key="1">
    <source>
        <dbReference type="ARBA" id="ARBA00008434"/>
    </source>
</evidence>
<evidence type="ECO:0000313" key="6">
    <source>
        <dbReference type="EMBL" id="RAL50012.1"/>
    </source>
</evidence>
<dbReference type="PANTHER" id="PTHR47546:SF3">
    <property type="entry name" value="30S RIBOSOMAL PROTEIN S15, CHLOROPLASTIC"/>
    <property type="match status" value="1"/>
</dbReference>
<gene>
    <name evidence="6" type="ORF">DM860_016788</name>
</gene>
<dbReference type="Pfam" id="PF00312">
    <property type="entry name" value="Ribosomal_S15"/>
    <property type="match status" value="1"/>
</dbReference>
<evidence type="ECO:0000313" key="7">
    <source>
        <dbReference type="Proteomes" id="UP000249390"/>
    </source>
</evidence>
<keyword evidence="2" id="KW-0689">Ribosomal protein</keyword>
<comment type="similarity">
    <text evidence="1">Belongs to the universal ribosomal protein uS15 family.</text>
</comment>
<evidence type="ECO:0000256" key="5">
    <source>
        <dbReference type="SAM" id="MobiDB-lite"/>
    </source>
</evidence>
<feature type="region of interest" description="Disordered" evidence="5">
    <location>
        <begin position="139"/>
        <end position="162"/>
    </location>
</feature>
<dbReference type="Gene3D" id="1.10.287.10">
    <property type="entry name" value="S15/NS1, RNA-binding"/>
    <property type="match status" value="1"/>
</dbReference>
<accession>A0A328DWD4</accession>
<dbReference type="GO" id="GO:0005737">
    <property type="term" value="C:cytoplasm"/>
    <property type="evidence" value="ECO:0007669"/>
    <property type="project" value="UniProtKB-ARBA"/>
</dbReference>